<organism evidence="2 3">
    <name type="scientific">Aegilops tauschii subsp. strangulata</name>
    <name type="common">Goatgrass</name>
    <dbReference type="NCBI Taxonomy" id="200361"/>
    <lineage>
        <taxon>Eukaryota</taxon>
        <taxon>Viridiplantae</taxon>
        <taxon>Streptophyta</taxon>
        <taxon>Embryophyta</taxon>
        <taxon>Tracheophyta</taxon>
        <taxon>Spermatophyta</taxon>
        <taxon>Magnoliopsida</taxon>
        <taxon>Liliopsida</taxon>
        <taxon>Poales</taxon>
        <taxon>Poaceae</taxon>
        <taxon>BOP clade</taxon>
        <taxon>Pooideae</taxon>
        <taxon>Triticodae</taxon>
        <taxon>Triticeae</taxon>
        <taxon>Triticinae</taxon>
        <taxon>Aegilops</taxon>
    </lineage>
</organism>
<evidence type="ECO:0000259" key="1">
    <source>
        <dbReference type="Pfam" id="PF13966"/>
    </source>
</evidence>
<reference evidence="3" key="2">
    <citation type="journal article" date="2017" name="Nat. Plants">
        <title>The Aegilops tauschii genome reveals multiple impacts of transposons.</title>
        <authorList>
            <person name="Zhao G."/>
            <person name="Zou C."/>
            <person name="Li K."/>
            <person name="Wang K."/>
            <person name="Li T."/>
            <person name="Gao L."/>
            <person name="Zhang X."/>
            <person name="Wang H."/>
            <person name="Yang Z."/>
            <person name="Liu X."/>
            <person name="Jiang W."/>
            <person name="Mao L."/>
            <person name="Kong X."/>
            <person name="Jiao Y."/>
            <person name="Jia J."/>
        </authorList>
    </citation>
    <scope>NUCLEOTIDE SEQUENCE [LARGE SCALE GENOMIC DNA]</scope>
    <source>
        <strain evidence="3">cv. AL8/78</strain>
    </source>
</reference>
<dbReference type="STRING" id="200361.A0A453GKT0"/>
<sequence length="186" mass="20822">NTTLVTAGNQAVRSIWTSTSRPWQHLHIPCSPTVQAIFRASTSWTIGDGITPSIAELALLLHALVPHQHRRVRTVAAGLASDAWIHDVQGHLSPEALVQYVLLWTRLQQVTLFASPDALTWRWTPSGVYSAKSCYKALFVGSTIEPSWCLTWKSWAPLRIKIFLWLAFQGRCWTADRLARRGLALA</sequence>
<evidence type="ECO:0000313" key="3">
    <source>
        <dbReference type="Proteomes" id="UP000015105"/>
    </source>
</evidence>
<dbReference type="Pfam" id="PF13966">
    <property type="entry name" value="zf-RVT"/>
    <property type="match status" value="1"/>
</dbReference>
<dbReference type="Gramene" id="AET3Gv21082600.1">
    <property type="protein sequence ID" value="AET3Gv21082600.1"/>
    <property type="gene ID" value="AET3Gv21082600"/>
</dbReference>
<dbReference type="Proteomes" id="UP000015105">
    <property type="component" value="Chromosome 3D"/>
</dbReference>
<proteinExistence type="predicted"/>
<evidence type="ECO:0000313" key="2">
    <source>
        <dbReference type="EnsemblPlants" id="AET3Gv21082600.1"/>
    </source>
</evidence>
<reference evidence="2" key="3">
    <citation type="journal article" date="2017" name="Nature">
        <title>Genome sequence of the progenitor of the wheat D genome Aegilops tauschii.</title>
        <authorList>
            <person name="Luo M.C."/>
            <person name="Gu Y.Q."/>
            <person name="Puiu D."/>
            <person name="Wang H."/>
            <person name="Twardziok S.O."/>
            <person name="Deal K.R."/>
            <person name="Huo N."/>
            <person name="Zhu T."/>
            <person name="Wang L."/>
            <person name="Wang Y."/>
            <person name="McGuire P.E."/>
            <person name="Liu S."/>
            <person name="Long H."/>
            <person name="Ramasamy R.K."/>
            <person name="Rodriguez J.C."/>
            <person name="Van S.L."/>
            <person name="Yuan L."/>
            <person name="Wang Z."/>
            <person name="Xia Z."/>
            <person name="Xiao L."/>
            <person name="Anderson O.D."/>
            <person name="Ouyang S."/>
            <person name="Liang Y."/>
            <person name="Zimin A.V."/>
            <person name="Pertea G."/>
            <person name="Qi P."/>
            <person name="Bennetzen J.L."/>
            <person name="Dai X."/>
            <person name="Dawson M.W."/>
            <person name="Muller H.G."/>
            <person name="Kugler K."/>
            <person name="Rivarola-Duarte L."/>
            <person name="Spannagl M."/>
            <person name="Mayer K.F.X."/>
            <person name="Lu F.H."/>
            <person name="Bevan M.W."/>
            <person name="Leroy P."/>
            <person name="Li P."/>
            <person name="You F.M."/>
            <person name="Sun Q."/>
            <person name="Liu Z."/>
            <person name="Lyons E."/>
            <person name="Wicker T."/>
            <person name="Salzberg S.L."/>
            <person name="Devos K.M."/>
            <person name="Dvorak J."/>
        </authorList>
    </citation>
    <scope>NUCLEOTIDE SEQUENCE [LARGE SCALE GENOMIC DNA]</scope>
    <source>
        <strain evidence="2">cv. AL8/78</strain>
    </source>
</reference>
<reference evidence="2" key="5">
    <citation type="journal article" date="2021" name="G3 (Bethesda)">
        <title>Aegilops tauschii genome assembly Aet v5.0 features greater sequence contiguity and improved annotation.</title>
        <authorList>
            <person name="Wang L."/>
            <person name="Zhu T."/>
            <person name="Rodriguez J.C."/>
            <person name="Deal K.R."/>
            <person name="Dubcovsky J."/>
            <person name="McGuire P.E."/>
            <person name="Lux T."/>
            <person name="Spannagl M."/>
            <person name="Mayer K.F.X."/>
            <person name="Baldrich P."/>
            <person name="Meyers B.C."/>
            <person name="Huo N."/>
            <person name="Gu Y.Q."/>
            <person name="Zhou H."/>
            <person name="Devos K.M."/>
            <person name="Bennetzen J.L."/>
            <person name="Unver T."/>
            <person name="Budak H."/>
            <person name="Gulick P.J."/>
            <person name="Galiba G."/>
            <person name="Kalapos B."/>
            <person name="Nelson D.R."/>
            <person name="Li P."/>
            <person name="You F.M."/>
            <person name="Luo M.C."/>
            <person name="Dvorak J."/>
        </authorList>
    </citation>
    <scope>NUCLEOTIDE SEQUENCE [LARGE SCALE GENOMIC DNA]</scope>
    <source>
        <strain evidence="2">cv. AL8/78</strain>
    </source>
</reference>
<name>A0A453GKT0_AEGTS</name>
<dbReference type="InterPro" id="IPR026960">
    <property type="entry name" value="RVT-Znf"/>
</dbReference>
<feature type="domain" description="Reverse transcriptase zinc-binding" evidence="1">
    <location>
        <begin position="129"/>
        <end position="184"/>
    </location>
</feature>
<keyword evidence="3" id="KW-1185">Reference proteome</keyword>
<dbReference type="EnsemblPlants" id="AET3Gv21082600.1">
    <property type="protein sequence ID" value="AET3Gv21082600.1"/>
    <property type="gene ID" value="AET3Gv21082600"/>
</dbReference>
<reference evidence="3" key="1">
    <citation type="journal article" date="2014" name="Science">
        <title>Ancient hybridizations among the ancestral genomes of bread wheat.</title>
        <authorList>
            <consortium name="International Wheat Genome Sequencing Consortium,"/>
            <person name="Marcussen T."/>
            <person name="Sandve S.R."/>
            <person name="Heier L."/>
            <person name="Spannagl M."/>
            <person name="Pfeifer M."/>
            <person name="Jakobsen K.S."/>
            <person name="Wulff B.B."/>
            <person name="Steuernagel B."/>
            <person name="Mayer K.F."/>
            <person name="Olsen O.A."/>
        </authorList>
    </citation>
    <scope>NUCLEOTIDE SEQUENCE [LARGE SCALE GENOMIC DNA]</scope>
    <source>
        <strain evidence="3">cv. AL8/78</strain>
    </source>
</reference>
<accession>A0A453GKT0</accession>
<protein>
    <recommendedName>
        <fullName evidence="1">Reverse transcriptase zinc-binding domain-containing protein</fullName>
    </recommendedName>
</protein>
<dbReference type="AlphaFoldDB" id="A0A453GKT0"/>
<reference evidence="2" key="4">
    <citation type="submission" date="2019-03" db="UniProtKB">
        <authorList>
            <consortium name="EnsemblPlants"/>
        </authorList>
    </citation>
    <scope>IDENTIFICATION</scope>
</reference>